<sequence length="365" mass="39335">MSDTAPLLDAHALTHRYPLPRPHPLARRRTRVAVRDISLTLDRGESLGVVGESGCGKSTLARLVTALERPHAGVVRIAGTDPNAATGAALRQVRRRVQMVFQDPMGSLDPRWTVARIVAEPLVGLAPEVARHHRRVRAAEALAAVGLEADALDRYPHQFSGGQRQRIAIARALVTAPDLVVADEPVSALDVSVQAQVLNLILDLRRRRGLAVLFISHDLDVVRHVTDRVMVMVHGHVVETGATLDVLARPAHPHTAALLAAVPRLEAAWEGRTRRRHHPAAPPPPEGHVDDIGGCIYRARCPWSVDRCAVAAPVARSLTGPGTGERRVACHRAEDLLAAAAPSRAPDHVTRDHTPPSPGARDSLP</sequence>
<proteinExistence type="inferred from homology"/>
<keyword evidence="3" id="KW-0813">Transport</keyword>
<dbReference type="NCBIfam" id="TIGR01727">
    <property type="entry name" value="oligo_HPY"/>
    <property type="match status" value="1"/>
</dbReference>
<evidence type="ECO:0000256" key="2">
    <source>
        <dbReference type="ARBA" id="ARBA00005417"/>
    </source>
</evidence>
<evidence type="ECO:0000256" key="3">
    <source>
        <dbReference type="ARBA" id="ARBA00022448"/>
    </source>
</evidence>
<keyword evidence="9" id="KW-1185">Reference proteome</keyword>
<evidence type="ECO:0000256" key="6">
    <source>
        <dbReference type="SAM" id="MobiDB-lite"/>
    </source>
</evidence>
<evidence type="ECO:0000256" key="5">
    <source>
        <dbReference type="ARBA" id="ARBA00022840"/>
    </source>
</evidence>
<accession>A0A7W6W9Z4</accession>
<dbReference type="GO" id="GO:0015833">
    <property type="term" value="P:peptide transport"/>
    <property type="evidence" value="ECO:0007669"/>
    <property type="project" value="InterPro"/>
</dbReference>
<dbReference type="PROSITE" id="PS50893">
    <property type="entry name" value="ABC_TRANSPORTER_2"/>
    <property type="match status" value="1"/>
</dbReference>
<evidence type="ECO:0000313" key="9">
    <source>
        <dbReference type="Proteomes" id="UP000554286"/>
    </source>
</evidence>
<dbReference type="GO" id="GO:0005886">
    <property type="term" value="C:plasma membrane"/>
    <property type="evidence" value="ECO:0007669"/>
    <property type="project" value="UniProtKB-SubCell"/>
</dbReference>
<feature type="compositionally biased region" description="Basic and acidic residues" evidence="6">
    <location>
        <begin position="345"/>
        <end position="354"/>
    </location>
</feature>
<feature type="region of interest" description="Disordered" evidence="6">
    <location>
        <begin position="270"/>
        <end position="289"/>
    </location>
</feature>
<reference evidence="8 9" key="1">
    <citation type="submission" date="2020-08" db="EMBL/GenBank/DDBJ databases">
        <title>Genome sequencing of Purple Non-Sulfur Bacteria from various extreme environments.</title>
        <authorList>
            <person name="Mayer M."/>
        </authorList>
    </citation>
    <scope>NUCLEOTIDE SEQUENCE [LARGE SCALE GENOMIC DNA]</scope>
    <source>
        <strain evidence="8 9">JA131</strain>
    </source>
</reference>
<dbReference type="Pfam" id="PF08352">
    <property type="entry name" value="oligo_HPY"/>
    <property type="match status" value="1"/>
</dbReference>
<evidence type="ECO:0000259" key="7">
    <source>
        <dbReference type="PROSITE" id="PS50893"/>
    </source>
</evidence>
<keyword evidence="5 8" id="KW-0067">ATP-binding</keyword>
<evidence type="ECO:0000256" key="1">
    <source>
        <dbReference type="ARBA" id="ARBA00004417"/>
    </source>
</evidence>
<dbReference type="SMART" id="SM00382">
    <property type="entry name" value="AAA"/>
    <property type="match status" value="1"/>
</dbReference>
<dbReference type="PANTHER" id="PTHR43776">
    <property type="entry name" value="TRANSPORT ATP-BINDING PROTEIN"/>
    <property type="match status" value="1"/>
</dbReference>
<dbReference type="PROSITE" id="PS00211">
    <property type="entry name" value="ABC_TRANSPORTER_1"/>
    <property type="match status" value="1"/>
</dbReference>
<dbReference type="GO" id="GO:0016887">
    <property type="term" value="F:ATP hydrolysis activity"/>
    <property type="evidence" value="ECO:0007669"/>
    <property type="project" value="InterPro"/>
</dbReference>
<dbReference type="Pfam" id="PF00005">
    <property type="entry name" value="ABC_tran"/>
    <property type="match status" value="1"/>
</dbReference>
<dbReference type="InterPro" id="IPR003439">
    <property type="entry name" value="ABC_transporter-like_ATP-bd"/>
</dbReference>
<organism evidence="8 9">
    <name type="scientific">Roseospira visakhapatnamensis</name>
    <dbReference type="NCBI Taxonomy" id="390880"/>
    <lineage>
        <taxon>Bacteria</taxon>
        <taxon>Pseudomonadati</taxon>
        <taxon>Pseudomonadota</taxon>
        <taxon>Alphaproteobacteria</taxon>
        <taxon>Rhodospirillales</taxon>
        <taxon>Rhodospirillaceae</taxon>
        <taxon>Roseospira</taxon>
    </lineage>
</organism>
<keyword evidence="4" id="KW-0547">Nucleotide-binding</keyword>
<evidence type="ECO:0000313" key="8">
    <source>
        <dbReference type="EMBL" id="MBB4266660.1"/>
    </source>
</evidence>
<dbReference type="FunFam" id="3.40.50.300:FF:000016">
    <property type="entry name" value="Oligopeptide ABC transporter ATP-binding component"/>
    <property type="match status" value="1"/>
</dbReference>
<dbReference type="RefSeq" id="WP_184045301.1">
    <property type="nucleotide sequence ID" value="NZ_JACIGK010000015.1"/>
</dbReference>
<dbReference type="GO" id="GO:0055085">
    <property type="term" value="P:transmembrane transport"/>
    <property type="evidence" value="ECO:0007669"/>
    <property type="project" value="UniProtKB-ARBA"/>
</dbReference>
<dbReference type="EMBL" id="JACIGK010000015">
    <property type="protein sequence ID" value="MBB4266660.1"/>
    <property type="molecule type" value="Genomic_DNA"/>
</dbReference>
<dbReference type="InterPro" id="IPR050319">
    <property type="entry name" value="ABC_transp_ATP-bind"/>
</dbReference>
<protein>
    <submittedName>
        <fullName evidence="8">Oligopeptide/dipeptide ABC transporter ATP-binding protein</fullName>
    </submittedName>
</protein>
<dbReference type="InterPro" id="IPR027417">
    <property type="entry name" value="P-loop_NTPase"/>
</dbReference>
<dbReference type="SUPFAM" id="SSF52540">
    <property type="entry name" value="P-loop containing nucleoside triphosphate hydrolases"/>
    <property type="match status" value="1"/>
</dbReference>
<dbReference type="PANTHER" id="PTHR43776:SF7">
    <property type="entry name" value="D,D-DIPEPTIDE TRANSPORT ATP-BINDING PROTEIN DDPF-RELATED"/>
    <property type="match status" value="1"/>
</dbReference>
<dbReference type="InterPro" id="IPR017871">
    <property type="entry name" value="ABC_transporter-like_CS"/>
</dbReference>
<dbReference type="InterPro" id="IPR003593">
    <property type="entry name" value="AAA+_ATPase"/>
</dbReference>
<dbReference type="CDD" id="cd03257">
    <property type="entry name" value="ABC_NikE_OppD_transporters"/>
    <property type="match status" value="1"/>
</dbReference>
<dbReference type="GO" id="GO:0005524">
    <property type="term" value="F:ATP binding"/>
    <property type="evidence" value="ECO:0007669"/>
    <property type="project" value="UniProtKB-KW"/>
</dbReference>
<dbReference type="AlphaFoldDB" id="A0A7W6W9Z4"/>
<dbReference type="Proteomes" id="UP000554286">
    <property type="component" value="Unassembled WGS sequence"/>
</dbReference>
<comment type="subcellular location">
    <subcellularLocation>
        <location evidence="1">Cell inner membrane</location>
        <topology evidence="1">Peripheral membrane protein</topology>
    </subcellularLocation>
</comment>
<feature type="region of interest" description="Disordered" evidence="6">
    <location>
        <begin position="340"/>
        <end position="365"/>
    </location>
</feature>
<dbReference type="Gene3D" id="3.40.50.300">
    <property type="entry name" value="P-loop containing nucleotide triphosphate hydrolases"/>
    <property type="match status" value="1"/>
</dbReference>
<gene>
    <name evidence="8" type="ORF">GGD89_002292</name>
</gene>
<comment type="similarity">
    <text evidence="2">Belongs to the ABC transporter superfamily.</text>
</comment>
<feature type="domain" description="ABC transporter" evidence="7">
    <location>
        <begin position="8"/>
        <end position="259"/>
    </location>
</feature>
<name>A0A7W6W9Z4_9PROT</name>
<dbReference type="InterPro" id="IPR013563">
    <property type="entry name" value="Oligopep_ABC_C"/>
</dbReference>
<comment type="caution">
    <text evidence="8">The sequence shown here is derived from an EMBL/GenBank/DDBJ whole genome shotgun (WGS) entry which is preliminary data.</text>
</comment>
<evidence type="ECO:0000256" key="4">
    <source>
        <dbReference type="ARBA" id="ARBA00022741"/>
    </source>
</evidence>